<evidence type="ECO:0000313" key="2">
    <source>
        <dbReference type="EMBL" id="KKS57149.1"/>
    </source>
</evidence>
<keyword evidence="2" id="KW-0808">Transferase</keyword>
<dbReference type="InterPro" id="IPR001173">
    <property type="entry name" value="Glyco_trans_2-like"/>
</dbReference>
<dbReference type="EMBL" id="LCDO01000003">
    <property type="protein sequence ID" value="KKS57149.1"/>
    <property type="molecule type" value="Genomic_DNA"/>
</dbReference>
<feature type="domain" description="Glycosyltransferase 2-like" evidence="1">
    <location>
        <begin position="6"/>
        <end position="171"/>
    </location>
</feature>
<dbReference type="Gene3D" id="3.90.550.10">
    <property type="entry name" value="Spore Coat Polysaccharide Biosynthesis Protein SpsA, Chain A"/>
    <property type="match status" value="1"/>
</dbReference>
<evidence type="ECO:0000313" key="3">
    <source>
        <dbReference type="Proteomes" id="UP000034837"/>
    </source>
</evidence>
<dbReference type="GO" id="GO:0006487">
    <property type="term" value="P:protein N-linked glycosylation"/>
    <property type="evidence" value="ECO:0007669"/>
    <property type="project" value="TreeGrafter"/>
</dbReference>
<protein>
    <submittedName>
        <fullName evidence="2">Glycosyl transferase family 2</fullName>
    </submittedName>
</protein>
<dbReference type="Pfam" id="PF00535">
    <property type="entry name" value="Glycos_transf_2"/>
    <property type="match status" value="1"/>
</dbReference>
<evidence type="ECO:0000259" key="1">
    <source>
        <dbReference type="Pfam" id="PF00535"/>
    </source>
</evidence>
<name>A0A0G1A8A8_9BACT</name>
<dbReference type="SUPFAM" id="SSF53448">
    <property type="entry name" value="Nucleotide-diphospho-sugar transferases"/>
    <property type="match status" value="1"/>
</dbReference>
<dbReference type="GO" id="GO:0016740">
    <property type="term" value="F:transferase activity"/>
    <property type="evidence" value="ECO:0007669"/>
    <property type="project" value="UniProtKB-KW"/>
</dbReference>
<sequence length="235" mass="26895">MSLINITIPVFNEEIILESSLKKLSDFCAKSLKDDWFMVVVNNNSTDATALICKRISQNNTRIKCLNLPQKGKGLAIQEGWQSFSADYYIFMDADLATDLEALPKMIEELKKGAPAIIGSRRLPLSQVERSVLRDLVSLTYLKIANLMLNLKLSDLACGFKGVNNEIKEKILPKIKDRAWFWDTEMLFWAKRAGFKIKEIPVIWTETPDQKRKSKVGILKVGFKNFLSLFKIRYL</sequence>
<dbReference type="InterPro" id="IPR029044">
    <property type="entry name" value="Nucleotide-diphossugar_trans"/>
</dbReference>
<organism evidence="2 3">
    <name type="scientific">Candidatus Magasanikbacteria bacterium GW2011_GWA2_42_32</name>
    <dbReference type="NCBI Taxonomy" id="1619039"/>
    <lineage>
        <taxon>Bacteria</taxon>
        <taxon>Candidatus Magasanikiibacteriota</taxon>
    </lineage>
</organism>
<dbReference type="AlphaFoldDB" id="A0A0G1A8A8"/>
<comment type="caution">
    <text evidence="2">The sequence shown here is derived from an EMBL/GenBank/DDBJ whole genome shotgun (WGS) entry which is preliminary data.</text>
</comment>
<proteinExistence type="predicted"/>
<dbReference type="PANTHER" id="PTHR10859">
    <property type="entry name" value="GLYCOSYL TRANSFERASE"/>
    <property type="match status" value="1"/>
</dbReference>
<dbReference type="PANTHER" id="PTHR10859:SF91">
    <property type="entry name" value="DOLICHYL-PHOSPHATE BETA-GLUCOSYLTRANSFERASE"/>
    <property type="match status" value="1"/>
</dbReference>
<gene>
    <name evidence="2" type="ORF">UV20_C0003G0091</name>
</gene>
<reference evidence="2 3" key="1">
    <citation type="journal article" date="2015" name="Nature">
        <title>rRNA introns, odd ribosomes, and small enigmatic genomes across a large radiation of phyla.</title>
        <authorList>
            <person name="Brown C.T."/>
            <person name="Hug L.A."/>
            <person name="Thomas B.C."/>
            <person name="Sharon I."/>
            <person name="Castelle C.J."/>
            <person name="Singh A."/>
            <person name="Wilkins M.J."/>
            <person name="Williams K.H."/>
            <person name="Banfield J.F."/>
        </authorList>
    </citation>
    <scope>NUCLEOTIDE SEQUENCE [LARGE SCALE GENOMIC DNA]</scope>
</reference>
<accession>A0A0G1A8A8</accession>
<dbReference type="Proteomes" id="UP000034837">
    <property type="component" value="Unassembled WGS sequence"/>
</dbReference>